<feature type="non-terminal residue" evidence="1">
    <location>
        <position position="1"/>
    </location>
</feature>
<evidence type="ECO:0000313" key="2">
    <source>
        <dbReference type="Proteomes" id="UP000717696"/>
    </source>
</evidence>
<dbReference type="Proteomes" id="UP000717696">
    <property type="component" value="Unassembled WGS sequence"/>
</dbReference>
<feature type="non-terminal residue" evidence="1">
    <location>
        <position position="157"/>
    </location>
</feature>
<organism evidence="1 2">
    <name type="scientific">Dactylonectria estremocensis</name>
    <dbReference type="NCBI Taxonomy" id="1079267"/>
    <lineage>
        <taxon>Eukaryota</taxon>
        <taxon>Fungi</taxon>
        <taxon>Dikarya</taxon>
        <taxon>Ascomycota</taxon>
        <taxon>Pezizomycotina</taxon>
        <taxon>Sordariomycetes</taxon>
        <taxon>Hypocreomycetidae</taxon>
        <taxon>Hypocreales</taxon>
        <taxon>Nectriaceae</taxon>
        <taxon>Dactylonectria</taxon>
    </lineage>
</organism>
<dbReference type="InterPro" id="IPR022698">
    <property type="entry name" value="OrsD"/>
</dbReference>
<evidence type="ECO:0000313" key="1">
    <source>
        <dbReference type="EMBL" id="KAH7108999.1"/>
    </source>
</evidence>
<protein>
    <submittedName>
        <fullName evidence="1">Uncharacterized protein</fullName>
    </submittedName>
</protein>
<dbReference type="OrthoDB" id="5244177at2759"/>
<gene>
    <name evidence="1" type="ORF">B0J13DRAFT_392531</name>
</gene>
<name>A0A9P9CXV8_9HYPO</name>
<dbReference type="Pfam" id="PF12013">
    <property type="entry name" value="OrsD"/>
    <property type="match status" value="1"/>
</dbReference>
<dbReference type="AlphaFoldDB" id="A0A9P9CXV8"/>
<accession>A0A9P9CXV8</accession>
<comment type="caution">
    <text evidence="1">The sequence shown here is derived from an EMBL/GenBank/DDBJ whole genome shotgun (WGS) entry which is preliminary data.</text>
</comment>
<reference evidence="1" key="1">
    <citation type="journal article" date="2021" name="Nat. Commun.">
        <title>Genetic determinants of endophytism in the Arabidopsis root mycobiome.</title>
        <authorList>
            <person name="Mesny F."/>
            <person name="Miyauchi S."/>
            <person name="Thiergart T."/>
            <person name="Pickel B."/>
            <person name="Atanasova L."/>
            <person name="Karlsson M."/>
            <person name="Huettel B."/>
            <person name="Barry K.W."/>
            <person name="Haridas S."/>
            <person name="Chen C."/>
            <person name="Bauer D."/>
            <person name="Andreopoulos W."/>
            <person name="Pangilinan J."/>
            <person name="LaButti K."/>
            <person name="Riley R."/>
            <person name="Lipzen A."/>
            <person name="Clum A."/>
            <person name="Drula E."/>
            <person name="Henrissat B."/>
            <person name="Kohler A."/>
            <person name="Grigoriev I.V."/>
            <person name="Martin F.M."/>
            <person name="Hacquard S."/>
        </authorList>
    </citation>
    <scope>NUCLEOTIDE SEQUENCE</scope>
    <source>
        <strain evidence="1">MPI-CAGE-AT-0021</strain>
    </source>
</reference>
<proteinExistence type="predicted"/>
<dbReference type="EMBL" id="JAGMUU010000079">
    <property type="protein sequence ID" value="KAH7108999.1"/>
    <property type="molecule type" value="Genomic_DNA"/>
</dbReference>
<keyword evidence="2" id="KW-1185">Reference proteome</keyword>
<sequence length="157" mass="17631">FIHLTDHPIIVCKHCHFAYVAQEAGSHLKAEHPGITAKERKSIITAIQGIPGLIQDQAELLQWTLPPPHTTLIPYIKPPMKDGLGCNACLYVARSRNQMVKHCCKEHGWTNSRKRGRCAKGSEAGMPAVPWRSNVQCQRLFKTRVASSWFEVGREIP</sequence>